<dbReference type="AlphaFoldDB" id="A0A9P4I4M0"/>
<reference evidence="1" key="1">
    <citation type="journal article" date="2020" name="Stud. Mycol.">
        <title>101 Dothideomycetes genomes: a test case for predicting lifestyles and emergence of pathogens.</title>
        <authorList>
            <person name="Haridas S."/>
            <person name="Albert R."/>
            <person name="Binder M."/>
            <person name="Bloem J."/>
            <person name="Labutti K."/>
            <person name="Salamov A."/>
            <person name="Andreopoulos B."/>
            <person name="Baker S."/>
            <person name="Barry K."/>
            <person name="Bills G."/>
            <person name="Bluhm B."/>
            <person name="Cannon C."/>
            <person name="Castanera R."/>
            <person name="Culley D."/>
            <person name="Daum C."/>
            <person name="Ezra D."/>
            <person name="Gonzalez J."/>
            <person name="Henrissat B."/>
            <person name="Kuo A."/>
            <person name="Liang C."/>
            <person name="Lipzen A."/>
            <person name="Lutzoni F."/>
            <person name="Magnuson J."/>
            <person name="Mondo S."/>
            <person name="Nolan M."/>
            <person name="Ohm R."/>
            <person name="Pangilinan J."/>
            <person name="Park H.-J."/>
            <person name="Ramirez L."/>
            <person name="Alfaro M."/>
            <person name="Sun H."/>
            <person name="Tritt A."/>
            <person name="Yoshinaga Y."/>
            <person name="Zwiers L.-H."/>
            <person name="Turgeon B."/>
            <person name="Goodwin S."/>
            <person name="Spatafora J."/>
            <person name="Crous P."/>
            <person name="Grigoriev I."/>
        </authorList>
    </citation>
    <scope>NUCLEOTIDE SEQUENCE</scope>
    <source>
        <strain evidence="1">CBS 133067</strain>
    </source>
</reference>
<name>A0A9P4I4M0_9PEZI</name>
<evidence type="ECO:0000313" key="1">
    <source>
        <dbReference type="EMBL" id="KAF2092625.1"/>
    </source>
</evidence>
<sequence length="291" mass="32449">MKESAWSFTREKHNDTYPLINPANIDHSSHRVFITGASKAIGRAIALSYAKAGAKVIGVCARSDISNLEKEIKDAAKQSGKQVPEVFAESLDITDRKAVEAAAKSFGEKYGHLDILINNAGYLPAYALHGDFDPDDWWQGWEVNVKGTFLVTRSFLPLLFKSPTKTLINLCSSTAFHPASGCSGYCLTKFVNIRTTELLVNDYGDKGLLSYAVHPGAIVSDMSLKLPEVIQHYLMDTDELPADTIVWLTAERREWLAGRYVDATWDMEEFMSMKELVVDKELLKIRLTVPE</sequence>
<protein>
    <submittedName>
        <fullName evidence="1">NAD-P-binding protein</fullName>
    </submittedName>
</protein>
<dbReference type="OrthoDB" id="1933717at2759"/>
<keyword evidence="2" id="KW-1185">Reference proteome</keyword>
<dbReference type="CDD" id="cd05233">
    <property type="entry name" value="SDR_c"/>
    <property type="match status" value="1"/>
</dbReference>
<dbReference type="Proteomes" id="UP000799772">
    <property type="component" value="Unassembled WGS sequence"/>
</dbReference>
<dbReference type="SUPFAM" id="SSF51735">
    <property type="entry name" value="NAD(P)-binding Rossmann-fold domains"/>
    <property type="match status" value="1"/>
</dbReference>
<dbReference type="PRINTS" id="PR00081">
    <property type="entry name" value="GDHRDH"/>
</dbReference>
<dbReference type="InterPro" id="IPR036291">
    <property type="entry name" value="NAD(P)-bd_dom_sf"/>
</dbReference>
<organism evidence="1 2">
    <name type="scientific">Rhizodiscina lignyota</name>
    <dbReference type="NCBI Taxonomy" id="1504668"/>
    <lineage>
        <taxon>Eukaryota</taxon>
        <taxon>Fungi</taxon>
        <taxon>Dikarya</taxon>
        <taxon>Ascomycota</taxon>
        <taxon>Pezizomycotina</taxon>
        <taxon>Dothideomycetes</taxon>
        <taxon>Pleosporomycetidae</taxon>
        <taxon>Aulographales</taxon>
        <taxon>Rhizodiscinaceae</taxon>
        <taxon>Rhizodiscina</taxon>
    </lineage>
</organism>
<dbReference type="Pfam" id="PF00106">
    <property type="entry name" value="adh_short"/>
    <property type="match status" value="1"/>
</dbReference>
<comment type="caution">
    <text evidence="1">The sequence shown here is derived from an EMBL/GenBank/DDBJ whole genome shotgun (WGS) entry which is preliminary data.</text>
</comment>
<dbReference type="PANTHER" id="PTHR43975:SF2">
    <property type="entry name" value="EG:BACR7A4.14 PROTEIN-RELATED"/>
    <property type="match status" value="1"/>
</dbReference>
<evidence type="ECO:0000313" key="2">
    <source>
        <dbReference type="Proteomes" id="UP000799772"/>
    </source>
</evidence>
<proteinExistence type="predicted"/>
<gene>
    <name evidence="1" type="ORF">NA57DRAFT_69689</name>
</gene>
<dbReference type="Gene3D" id="3.40.50.720">
    <property type="entry name" value="NAD(P)-binding Rossmann-like Domain"/>
    <property type="match status" value="1"/>
</dbReference>
<accession>A0A9P4I4M0</accession>
<dbReference type="InterPro" id="IPR002347">
    <property type="entry name" value="SDR_fam"/>
</dbReference>
<dbReference type="PANTHER" id="PTHR43975">
    <property type="entry name" value="ZGC:101858"/>
    <property type="match status" value="1"/>
</dbReference>
<dbReference type="EMBL" id="ML978144">
    <property type="protein sequence ID" value="KAF2092625.1"/>
    <property type="molecule type" value="Genomic_DNA"/>
</dbReference>